<gene>
    <name evidence="2" type="ORF">MECH1_V1_2633</name>
</gene>
<evidence type="ECO:0000313" key="3">
    <source>
        <dbReference type="Proteomes" id="UP001497493"/>
    </source>
</evidence>
<proteinExistence type="predicted"/>
<dbReference type="Proteomes" id="UP001497493">
    <property type="component" value="Chromosome"/>
</dbReference>
<keyword evidence="3" id="KW-1185">Reference proteome</keyword>
<protein>
    <submittedName>
        <fullName evidence="2">DUF58 domain-containing protein</fullName>
    </submittedName>
</protein>
<dbReference type="Pfam" id="PF01882">
    <property type="entry name" value="DUF58"/>
    <property type="match status" value="1"/>
</dbReference>
<accession>A0ABP1CAX0</accession>
<dbReference type="PANTHER" id="PTHR33608">
    <property type="entry name" value="BLL2464 PROTEIN"/>
    <property type="match status" value="1"/>
</dbReference>
<dbReference type="InterPro" id="IPR036465">
    <property type="entry name" value="vWFA_dom_sf"/>
</dbReference>
<evidence type="ECO:0000313" key="2">
    <source>
        <dbReference type="EMBL" id="CAL1241409.1"/>
    </source>
</evidence>
<dbReference type="PANTHER" id="PTHR33608:SF6">
    <property type="entry name" value="BLL2464 PROTEIN"/>
    <property type="match status" value="1"/>
</dbReference>
<evidence type="ECO:0000259" key="1">
    <source>
        <dbReference type="Pfam" id="PF01882"/>
    </source>
</evidence>
<sequence>MIPEFHYSVRWRGTGGHPGSHPGMPLGDGQAFAGHRPFLSHPDPRHLDLRASIHDPFGQPWVRSFHQRSAIPVFVLADLSASMGFRGVGNKLENLALFSAAAAYSAYRSGDPFGFVGCDEVLRWELFLPLRLHKGAAAELYERLGRLSPAGRSADGLLQGVPYLGRRRALVFLVSDFHFADDRLDALLEMLVGHDVVPVVLWDSAEYERLPSFGLVHLQDPETGQRRRLFLRPKLRERLQRAFAARKAELRRRCSRYGREPFFLIDRFDADALTRYFHPSGG</sequence>
<organism evidence="2 3">
    <name type="scientific">Candidatus Methylocalor cossyra</name>
    <dbReference type="NCBI Taxonomy" id="3108543"/>
    <lineage>
        <taxon>Bacteria</taxon>
        <taxon>Pseudomonadati</taxon>
        <taxon>Pseudomonadota</taxon>
        <taxon>Gammaproteobacteria</taxon>
        <taxon>Methylococcales</taxon>
        <taxon>Methylococcaceae</taxon>
        <taxon>Candidatus Methylocalor</taxon>
    </lineage>
</organism>
<dbReference type="EMBL" id="OZ026884">
    <property type="protein sequence ID" value="CAL1241409.1"/>
    <property type="molecule type" value="Genomic_DNA"/>
</dbReference>
<dbReference type="SUPFAM" id="SSF53300">
    <property type="entry name" value="vWA-like"/>
    <property type="match status" value="1"/>
</dbReference>
<dbReference type="InterPro" id="IPR002881">
    <property type="entry name" value="DUF58"/>
</dbReference>
<reference evidence="2 3" key="1">
    <citation type="submission" date="2024-04" db="EMBL/GenBank/DDBJ databases">
        <authorList>
            <person name="Cremers G."/>
        </authorList>
    </citation>
    <scope>NUCLEOTIDE SEQUENCE [LARGE SCALE GENOMIC DNA]</scope>
    <source>
        <strain evidence="2">MeCH1-AG</strain>
    </source>
</reference>
<feature type="domain" description="DUF58" evidence="1">
    <location>
        <begin position="58"/>
        <end position="248"/>
    </location>
</feature>
<name>A0ABP1CAX0_9GAMM</name>